<evidence type="ECO:0000313" key="2">
    <source>
        <dbReference type="Proteomes" id="UP001159427"/>
    </source>
</evidence>
<organism evidence="1 2">
    <name type="scientific">Porites evermanni</name>
    <dbReference type="NCBI Taxonomy" id="104178"/>
    <lineage>
        <taxon>Eukaryota</taxon>
        <taxon>Metazoa</taxon>
        <taxon>Cnidaria</taxon>
        <taxon>Anthozoa</taxon>
        <taxon>Hexacorallia</taxon>
        <taxon>Scleractinia</taxon>
        <taxon>Fungiina</taxon>
        <taxon>Poritidae</taxon>
        <taxon>Porites</taxon>
    </lineage>
</organism>
<protein>
    <submittedName>
        <fullName evidence="1">Uncharacterized protein</fullName>
    </submittedName>
</protein>
<sequence>MAICLSCTNASSPISNAEFVFTSFKPSRVNFAPFTGDRVRGVVNCFRCCKPRCIYAQKQLSTRERYLLEELTANNVFSCGSPLLPPIHPLGERISMRLFHSCEDPVEVAFYCSYLDSSNVCCYCGSSDKKLRE</sequence>
<evidence type="ECO:0000313" key="1">
    <source>
        <dbReference type="EMBL" id="CAH3018022.1"/>
    </source>
</evidence>
<feature type="non-terminal residue" evidence="1">
    <location>
        <position position="133"/>
    </location>
</feature>
<accession>A0ABN8LLJ2</accession>
<dbReference type="Proteomes" id="UP001159427">
    <property type="component" value="Unassembled WGS sequence"/>
</dbReference>
<reference evidence="1 2" key="1">
    <citation type="submission" date="2022-05" db="EMBL/GenBank/DDBJ databases">
        <authorList>
            <consortium name="Genoscope - CEA"/>
            <person name="William W."/>
        </authorList>
    </citation>
    <scope>NUCLEOTIDE SEQUENCE [LARGE SCALE GENOMIC DNA]</scope>
</reference>
<dbReference type="EMBL" id="CALNXI010000076">
    <property type="protein sequence ID" value="CAH3018022.1"/>
    <property type="molecule type" value="Genomic_DNA"/>
</dbReference>
<name>A0ABN8LLJ2_9CNID</name>
<proteinExistence type="predicted"/>
<gene>
    <name evidence="1" type="ORF">PEVE_00040862</name>
</gene>
<comment type="caution">
    <text evidence="1">The sequence shown here is derived from an EMBL/GenBank/DDBJ whole genome shotgun (WGS) entry which is preliminary data.</text>
</comment>
<keyword evidence="2" id="KW-1185">Reference proteome</keyword>